<dbReference type="SUPFAM" id="SSF82109">
    <property type="entry name" value="MIR domain"/>
    <property type="match status" value="1"/>
</dbReference>
<keyword evidence="3" id="KW-1185">Reference proteome</keyword>
<reference evidence="2 3" key="1">
    <citation type="submission" date="2008-07" db="EMBL/GenBank/DDBJ databases">
        <authorList>
            <person name="El-Sayed N."/>
            <person name="Caler E."/>
            <person name="Inman J."/>
            <person name="Amedeo P."/>
            <person name="Hass B."/>
            <person name="Wortman J."/>
        </authorList>
    </citation>
    <scope>NUCLEOTIDE SEQUENCE [LARGE SCALE GENOMIC DNA]</scope>
    <source>
        <strain evidence="3">ATCC 50983 / TXsc</strain>
    </source>
</reference>
<dbReference type="RefSeq" id="XP_002782940.1">
    <property type="nucleotide sequence ID" value="XM_002782894.1"/>
</dbReference>
<dbReference type="InterPro" id="IPR036300">
    <property type="entry name" value="MIR_dom_sf"/>
</dbReference>
<dbReference type="SUPFAM" id="SSF51294">
    <property type="entry name" value="Hedgehog/intein (Hint) domain"/>
    <property type="match status" value="1"/>
</dbReference>
<dbReference type="GeneID" id="9045923"/>
<dbReference type="InParanoid" id="C5KL63"/>
<dbReference type="EMBL" id="GG673921">
    <property type="protein sequence ID" value="EER14736.1"/>
    <property type="molecule type" value="Genomic_DNA"/>
</dbReference>
<dbReference type="InterPro" id="IPR036844">
    <property type="entry name" value="Hint_dom_sf"/>
</dbReference>
<organism evidence="3">
    <name type="scientific">Perkinsus marinus (strain ATCC 50983 / TXsc)</name>
    <dbReference type="NCBI Taxonomy" id="423536"/>
    <lineage>
        <taxon>Eukaryota</taxon>
        <taxon>Sar</taxon>
        <taxon>Alveolata</taxon>
        <taxon>Perkinsozoa</taxon>
        <taxon>Perkinsea</taxon>
        <taxon>Perkinsida</taxon>
        <taxon>Perkinsidae</taxon>
        <taxon>Perkinsus</taxon>
    </lineage>
</organism>
<name>C5KL63_PERM5</name>
<dbReference type="AlphaFoldDB" id="C5KL63"/>
<dbReference type="InterPro" id="IPR055325">
    <property type="entry name" value="CF161"/>
</dbReference>
<evidence type="ECO:0000313" key="3">
    <source>
        <dbReference type="Proteomes" id="UP000007800"/>
    </source>
</evidence>
<dbReference type="Proteomes" id="UP000007800">
    <property type="component" value="Unassembled WGS sequence"/>
</dbReference>
<dbReference type="PANTHER" id="PTHR24274:SF1">
    <property type="entry name" value="CILIA- AND FLAGELLA-ASSOCIATED PROTEIN 161"/>
    <property type="match status" value="1"/>
</dbReference>
<protein>
    <recommendedName>
        <fullName evidence="1">Hint domain-containing protein</fullName>
    </recommendedName>
</protein>
<feature type="domain" description="Hint" evidence="1">
    <location>
        <begin position="70"/>
        <end position="175"/>
    </location>
</feature>
<evidence type="ECO:0000313" key="2">
    <source>
        <dbReference type="EMBL" id="EER14736.1"/>
    </source>
</evidence>
<dbReference type="GO" id="GO:0060271">
    <property type="term" value="P:cilium assembly"/>
    <property type="evidence" value="ECO:0007669"/>
    <property type="project" value="TreeGrafter"/>
</dbReference>
<gene>
    <name evidence="2" type="ORF">Pmar_PMAR015260</name>
</gene>
<dbReference type="Pfam" id="PF01079">
    <property type="entry name" value="Hint"/>
    <property type="match status" value="1"/>
</dbReference>
<sequence length="415" mass="45889">MTVPVSFPDEYGAPHSASAFGSHGTGTHHDRHIPVGEDLHKKEAFFGAMQKMKTKSHQMKQAHDKKYGFPACFAGDNTVTEKNKGLIKISQLDIGDEVLSVVDNSLVYSEIISWLHREPEFEWQSDTCVEIEALDSSEEECRTLRLSGDHLVFLRDKGGTAAKNIRSGDVVRKTFGNPVLPTTHWVQVTLIRSLPDLDSDTVMLQNAATEGFLSANAEDLIHGRKGGAYAVTTGCNATPCIRNVFAVEVVNSEDPDAPVCYGEEVRLVLSGFVPDRDCYLYSEMVSALAASKSSRKQEVGALDEPAGNTRWQFLHPDGKMRFETDGVPIKSDQPVVIKHASSGSFLASDKIKQMNVFGAENEVHAHCYYSTNKTHNMISEKKGEITGDYALRRHGPQNVWQFVVPPDQQHERPSC</sequence>
<dbReference type="PANTHER" id="PTHR24274">
    <property type="entry name" value="CILIA- AND FLAGELLA-ASSOCIATED PROTEIN 161"/>
    <property type="match status" value="1"/>
</dbReference>
<dbReference type="OrthoDB" id="444540at2759"/>
<dbReference type="GO" id="GO:0031514">
    <property type="term" value="C:motile cilium"/>
    <property type="evidence" value="ECO:0007669"/>
    <property type="project" value="TreeGrafter"/>
</dbReference>
<dbReference type="GO" id="GO:0016540">
    <property type="term" value="P:protein autoprocessing"/>
    <property type="evidence" value="ECO:0007669"/>
    <property type="project" value="InterPro"/>
</dbReference>
<accession>C5KL63</accession>
<dbReference type="SMART" id="SM00306">
    <property type="entry name" value="HintN"/>
    <property type="match status" value="1"/>
</dbReference>
<dbReference type="Gene3D" id="2.80.10.50">
    <property type="match status" value="1"/>
</dbReference>
<evidence type="ECO:0000259" key="1">
    <source>
        <dbReference type="SMART" id="SM00306"/>
    </source>
</evidence>
<dbReference type="Pfam" id="PF24569">
    <property type="entry name" value="CFAP161"/>
    <property type="match status" value="1"/>
</dbReference>
<proteinExistence type="predicted"/>
<dbReference type="Gene3D" id="2.170.16.10">
    <property type="entry name" value="Hedgehog/Intein (Hint) domain"/>
    <property type="match status" value="1"/>
</dbReference>
<dbReference type="InterPro" id="IPR001767">
    <property type="entry name" value="Hedgehog_Hint"/>
</dbReference>
<dbReference type="CDD" id="cd00081">
    <property type="entry name" value="Hint"/>
    <property type="match status" value="1"/>
</dbReference>
<dbReference type="InterPro" id="IPR003587">
    <property type="entry name" value="Hint_dom_N"/>
</dbReference>